<dbReference type="SMART" id="SM00020">
    <property type="entry name" value="Tryp_SPc"/>
    <property type="match status" value="1"/>
</dbReference>
<feature type="domain" description="Peptidase S1" evidence="8">
    <location>
        <begin position="28"/>
        <end position="247"/>
    </location>
</feature>
<dbReference type="PROSITE" id="PS00134">
    <property type="entry name" value="TRYPSIN_HIS"/>
    <property type="match status" value="1"/>
</dbReference>
<evidence type="ECO:0000313" key="9">
    <source>
        <dbReference type="EMBL" id="CAH1783081.1"/>
    </source>
</evidence>
<dbReference type="OrthoDB" id="10012881at2759"/>
<dbReference type="Gene3D" id="2.40.10.10">
    <property type="entry name" value="Trypsin-like serine proteases"/>
    <property type="match status" value="1"/>
</dbReference>
<gene>
    <name evidence="9" type="ORF">OFUS_LOCUS9451</name>
</gene>
<dbReference type="InterPro" id="IPR043504">
    <property type="entry name" value="Peptidase_S1_PA_chymotrypsin"/>
</dbReference>
<dbReference type="PANTHER" id="PTHR24256">
    <property type="entry name" value="TRYPTASE-RELATED"/>
    <property type="match status" value="1"/>
</dbReference>
<dbReference type="PRINTS" id="PR00722">
    <property type="entry name" value="CHYMOTRYPSIN"/>
</dbReference>
<keyword evidence="4" id="KW-1015">Disulfide bond</keyword>
<dbReference type="Proteomes" id="UP000749559">
    <property type="component" value="Unassembled WGS sequence"/>
</dbReference>
<dbReference type="InterPro" id="IPR033116">
    <property type="entry name" value="TRYPSIN_SER"/>
</dbReference>
<accession>A0A8S4NSP9</accession>
<keyword evidence="7" id="KW-0378">Hydrolase</keyword>
<dbReference type="PROSITE" id="PS50240">
    <property type="entry name" value="TRYPSIN_DOM"/>
    <property type="match status" value="1"/>
</dbReference>
<name>A0A8S4NSP9_OWEFU</name>
<organism evidence="9 10">
    <name type="scientific">Owenia fusiformis</name>
    <name type="common">Polychaete worm</name>
    <dbReference type="NCBI Taxonomy" id="6347"/>
    <lineage>
        <taxon>Eukaryota</taxon>
        <taxon>Metazoa</taxon>
        <taxon>Spiralia</taxon>
        <taxon>Lophotrochozoa</taxon>
        <taxon>Annelida</taxon>
        <taxon>Polychaeta</taxon>
        <taxon>Sedentaria</taxon>
        <taxon>Canalipalpata</taxon>
        <taxon>Sabellida</taxon>
        <taxon>Oweniida</taxon>
        <taxon>Oweniidae</taxon>
        <taxon>Owenia</taxon>
    </lineage>
</organism>
<dbReference type="FunFam" id="2.40.10.10:FF:000054">
    <property type="entry name" value="Complement C1r subcomponent"/>
    <property type="match status" value="1"/>
</dbReference>
<protein>
    <recommendedName>
        <fullName evidence="8">Peptidase S1 domain-containing protein</fullName>
    </recommendedName>
</protein>
<keyword evidence="5" id="KW-0325">Glycoprotein</keyword>
<dbReference type="CDD" id="cd00190">
    <property type="entry name" value="Tryp_SPc"/>
    <property type="match status" value="1"/>
</dbReference>
<dbReference type="GO" id="GO:0005576">
    <property type="term" value="C:extracellular region"/>
    <property type="evidence" value="ECO:0007669"/>
    <property type="project" value="UniProtKB-SubCell"/>
</dbReference>
<dbReference type="Pfam" id="PF00089">
    <property type="entry name" value="Trypsin"/>
    <property type="match status" value="1"/>
</dbReference>
<dbReference type="FunFam" id="2.40.10.10:FF:000068">
    <property type="entry name" value="transmembrane protease serine 2"/>
    <property type="match status" value="1"/>
</dbReference>
<dbReference type="GO" id="GO:0006508">
    <property type="term" value="P:proteolysis"/>
    <property type="evidence" value="ECO:0007669"/>
    <property type="project" value="UniProtKB-KW"/>
</dbReference>
<evidence type="ECO:0000256" key="1">
    <source>
        <dbReference type="ARBA" id="ARBA00004613"/>
    </source>
</evidence>
<dbReference type="InterPro" id="IPR018114">
    <property type="entry name" value="TRYPSIN_HIS"/>
</dbReference>
<dbReference type="SUPFAM" id="SSF50494">
    <property type="entry name" value="Trypsin-like serine proteases"/>
    <property type="match status" value="1"/>
</dbReference>
<dbReference type="GO" id="GO:0004252">
    <property type="term" value="F:serine-type endopeptidase activity"/>
    <property type="evidence" value="ECO:0007669"/>
    <property type="project" value="InterPro"/>
</dbReference>
<dbReference type="InterPro" id="IPR051487">
    <property type="entry name" value="Ser/Thr_Proteases_Immune/Dev"/>
</dbReference>
<comment type="similarity">
    <text evidence="6">Belongs to the peptidase S1 family. CLIP subfamily.</text>
</comment>
<dbReference type="AlphaFoldDB" id="A0A8S4NSP9"/>
<evidence type="ECO:0000313" key="10">
    <source>
        <dbReference type="Proteomes" id="UP000749559"/>
    </source>
</evidence>
<keyword evidence="3" id="KW-0732">Signal</keyword>
<comment type="caution">
    <text evidence="9">The sequence shown here is derived from an EMBL/GenBank/DDBJ whole genome shotgun (WGS) entry which is preliminary data.</text>
</comment>
<keyword evidence="7" id="KW-0720">Serine protease</keyword>
<keyword evidence="2" id="KW-0964">Secreted</keyword>
<keyword evidence="10" id="KW-1185">Reference proteome</keyword>
<proteinExistence type="inferred from homology"/>
<reference evidence="9" key="1">
    <citation type="submission" date="2022-03" db="EMBL/GenBank/DDBJ databases">
        <authorList>
            <person name="Martin C."/>
        </authorList>
    </citation>
    <scope>NUCLEOTIDE SEQUENCE</scope>
</reference>
<dbReference type="InterPro" id="IPR001314">
    <property type="entry name" value="Peptidase_S1A"/>
</dbReference>
<feature type="non-terminal residue" evidence="9">
    <location>
        <position position="247"/>
    </location>
</feature>
<dbReference type="InterPro" id="IPR001254">
    <property type="entry name" value="Trypsin_dom"/>
</dbReference>
<evidence type="ECO:0000259" key="8">
    <source>
        <dbReference type="PROSITE" id="PS50240"/>
    </source>
</evidence>
<evidence type="ECO:0000256" key="3">
    <source>
        <dbReference type="ARBA" id="ARBA00022729"/>
    </source>
</evidence>
<dbReference type="EMBL" id="CAIIXF020000005">
    <property type="protein sequence ID" value="CAH1783081.1"/>
    <property type="molecule type" value="Genomic_DNA"/>
</dbReference>
<feature type="non-terminal residue" evidence="9">
    <location>
        <position position="1"/>
    </location>
</feature>
<dbReference type="InterPro" id="IPR009003">
    <property type="entry name" value="Peptidase_S1_PA"/>
</dbReference>
<evidence type="ECO:0000256" key="5">
    <source>
        <dbReference type="ARBA" id="ARBA00023180"/>
    </source>
</evidence>
<sequence>HSVDIKPCNEQDCTGRPGKRLKESTGIIVGGREVKPAHNFPWMVFIDSEGCGATLISPKHILTAAHCVEKIRSITLKTGKHDRTKTELSEQTREVKKNNIIMHKDYDGYENDIAIIIVNPPIELNNYTQPIVLPTNPIFNDNTLKKKQCHIAGWGRTAFDNWEGSNVLLHVTIKKEACRLKRKDLKLITDNMFCASKVDKDACFGDSGGPFMCRDAETQIWTQYGIVSWGPAKSCGEKSGVYTKVTN</sequence>
<dbReference type="PROSITE" id="PS00135">
    <property type="entry name" value="TRYPSIN_SER"/>
    <property type="match status" value="1"/>
</dbReference>
<evidence type="ECO:0000256" key="4">
    <source>
        <dbReference type="ARBA" id="ARBA00023157"/>
    </source>
</evidence>
<evidence type="ECO:0000256" key="6">
    <source>
        <dbReference type="ARBA" id="ARBA00024195"/>
    </source>
</evidence>
<evidence type="ECO:0000256" key="7">
    <source>
        <dbReference type="RuleBase" id="RU363034"/>
    </source>
</evidence>
<keyword evidence="7" id="KW-0645">Protease</keyword>
<comment type="subcellular location">
    <subcellularLocation>
        <location evidence="1">Secreted</location>
    </subcellularLocation>
</comment>
<evidence type="ECO:0000256" key="2">
    <source>
        <dbReference type="ARBA" id="ARBA00022525"/>
    </source>
</evidence>